<evidence type="ECO:0000313" key="1">
    <source>
        <dbReference type="EMBL" id="GAA1096143.1"/>
    </source>
</evidence>
<dbReference type="EMBL" id="BAAALG010000003">
    <property type="protein sequence ID" value="GAA1096143.1"/>
    <property type="molecule type" value="Genomic_DNA"/>
</dbReference>
<keyword evidence="2" id="KW-1185">Reference proteome</keyword>
<dbReference type="RefSeq" id="WP_343992102.1">
    <property type="nucleotide sequence ID" value="NZ_BAAALG010000003.1"/>
</dbReference>
<accession>A0ABN1TNV1</accession>
<comment type="caution">
    <text evidence="1">The sequence shown here is derived from an EMBL/GenBank/DDBJ whole genome shotgun (WGS) entry which is preliminary data.</text>
</comment>
<proteinExistence type="predicted"/>
<dbReference type="Proteomes" id="UP001501581">
    <property type="component" value="Unassembled WGS sequence"/>
</dbReference>
<evidence type="ECO:0000313" key="2">
    <source>
        <dbReference type="Proteomes" id="UP001501581"/>
    </source>
</evidence>
<organism evidence="1 2">
    <name type="scientific">Nocardioides dubius</name>
    <dbReference type="NCBI Taxonomy" id="317019"/>
    <lineage>
        <taxon>Bacteria</taxon>
        <taxon>Bacillati</taxon>
        <taxon>Actinomycetota</taxon>
        <taxon>Actinomycetes</taxon>
        <taxon>Propionibacteriales</taxon>
        <taxon>Nocardioidaceae</taxon>
        <taxon>Nocardioides</taxon>
    </lineage>
</organism>
<protein>
    <submittedName>
        <fullName evidence="1">Uncharacterized protein</fullName>
    </submittedName>
</protein>
<gene>
    <name evidence="1" type="ORF">GCM10009668_10720</name>
</gene>
<name>A0ABN1TNV1_9ACTN</name>
<reference evidence="1 2" key="1">
    <citation type="journal article" date="2019" name="Int. J. Syst. Evol. Microbiol.">
        <title>The Global Catalogue of Microorganisms (GCM) 10K type strain sequencing project: providing services to taxonomists for standard genome sequencing and annotation.</title>
        <authorList>
            <consortium name="The Broad Institute Genomics Platform"/>
            <consortium name="The Broad Institute Genome Sequencing Center for Infectious Disease"/>
            <person name="Wu L."/>
            <person name="Ma J."/>
        </authorList>
    </citation>
    <scope>NUCLEOTIDE SEQUENCE [LARGE SCALE GENOMIC DNA]</scope>
    <source>
        <strain evidence="1 2">JCM 13008</strain>
    </source>
</reference>
<sequence length="54" mass="6012">MQQLAQWIFGSRETAACNARGAALELSRGRVERAEVEAYLVERYGATRRIPTTG</sequence>